<sequence length="166" mass="18484">MPSPRFITRSQSTIGYILPSRVLEYYETWPTASFLPPFSVINMKERISDRDSTVFEDASVNILESHSIAWNSVNATSVLPPVMPYELFFCNLDYDSQLASFSVFAVRRHRSAALGVPPPRAPASLCIRHALTGDSVISTDESPDPLRWLGRCNLRVSSGLGAYTIE</sequence>
<accession>A0A9P6E0B7</accession>
<evidence type="ECO:0000313" key="2">
    <source>
        <dbReference type="Proteomes" id="UP000886523"/>
    </source>
</evidence>
<name>A0A9P6E0B7_9AGAM</name>
<gene>
    <name evidence="1" type="ORF">BS47DRAFT_1483065</name>
</gene>
<dbReference type="EMBL" id="MU128929">
    <property type="protein sequence ID" value="KAF9517869.1"/>
    <property type="molecule type" value="Genomic_DNA"/>
</dbReference>
<evidence type="ECO:0000313" key="1">
    <source>
        <dbReference type="EMBL" id="KAF9517869.1"/>
    </source>
</evidence>
<dbReference type="AlphaFoldDB" id="A0A9P6E0B7"/>
<comment type="caution">
    <text evidence="1">The sequence shown here is derived from an EMBL/GenBank/DDBJ whole genome shotgun (WGS) entry which is preliminary data.</text>
</comment>
<reference evidence="1" key="1">
    <citation type="journal article" date="2020" name="Nat. Commun.">
        <title>Large-scale genome sequencing of mycorrhizal fungi provides insights into the early evolution of symbiotic traits.</title>
        <authorList>
            <person name="Miyauchi S."/>
            <person name="Kiss E."/>
            <person name="Kuo A."/>
            <person name="Drula E."/>
            <person name="Kohler A."/>
            <person name="Sanchez-Garcia M."/>
            <person name="Morin E."/>
            <person name="Andreopoulos B."/>
            <person name="Barry K.W."/>
            <person name="Bonito G."/>
            <person name="Buee M."/>
            <person name="Carver A."/>
            <person name="Chen C."/>
            <person name="Cichocki N."/>
            <person name="Clum A."/>
            <person name="Culley D."/>
            <person name="Crous P.W."/>
            <person name="Fauchery L."/>
            <person name="Girlanda M."/>
            <person name="Hayes R.D."/>
            <person name="Keri Z."/>
            <person name="LaButti K."/>
            <person name="Lipzen A."/>
            <person name="Lombard V."/>
            <person name="Magnuson J."/>
            <person name="Maillard F."/>
            <person name="Murat C."/>
            <person name="Nolan M."/>
            <person name="Ohm R.A."/>
            <person name="Pangilinan J."/>
            <person name="Pereira M.F."/>
            <person name="Perotto S."/>
            <person name="Peter M."/>
            <person name="Pfister S."/>
            <person name="Riley R."/>
            <person name="Sitrit Y."/>
            <person name="Stielow J.B."/>
            <person name="Szollosi G."/>
            <person name="Zifcakova L."/>
            <person name="Stursova M."/>
            <person name="Spatafora J.W."/>
            <person name="Tedersoo L."/>
            <person name="Vaario L.M."/>
            <person name="Yamada A."/>
            <person name="Yan M."/>
            <person name="Wang P."/>
            <person name="Xu J."/>
            <person name="Bruns T."/>
            <person name="Baldrian P."/>
            <person name="Vilgalys R."/>
            <person name="Dunand C."/>
            <person name="Henrissat B."/>
            <person name="Grigoriev I.V."/>
            <person name="Hibbett D."/>
            <person name="Nagy L.G."/>
            <person name="Martin F.M."/>
        </authorList>
    </citation>
    <scope>NUCLEOTIDE SEQUENCE</scope>
    <source>
        <strain evidence="1">UP504</strain>
    </source>
</reference>
<keyword evidence="2" id="KW-1185">Reference proteome</keyword>
<organism evidence="1 2">
    <name type="scientific">Hydnum rufescens UP504</name>
    <dbReference type="NCBI Taxonomy" id="1448309"/>
    <lineage>
        <taxon>Eukaryota</taxon>
        <taxon>Fungi</taxon>
        <taxon>Dikarya</taxon>
        <taxon>Basidiomycota</taxon>
        <taxon>Agaricomycotina</taxon>
        <taxon>Agaricomycetes</taxon>
        <taxon>Cantharellales</taxon>
        <taxon>Hydnaceae</taxon>
        <taxon>Hydnum</taxon>
    </lineage>
</organism>
<dbReference type="Proteomes" id="UP000886523">
    <property type="component" value="Unassembled WGS sequence"/>
</dbReference>
<protein>
    <submittedName>
        <fullName evidence="1">Uncharacterized protein</fullName>
    </submittedName>
</protein>
<proteinExistence type="predicted"/>